<dbReference type="Gene3D" id="3.10.20.30">
    <property type="match status" value="1"/>
</dbReference>
<dbReference type="Proteomes" id="UP000823824">
    <property type="component" value="Unassembled WGS sequence"/>
</dbReference>
<sequence length="159" mass="17367">MQQITIHVTVNDEAYTRTVPVNMTLLQFLREELHLTGTKEGCDEGECGACTVLVDGHPMNSCLVLAAELDGRRVLTVEGLAQDGRLHPLQEAFLEVGAVQCGYCTPGMLLSGIALLDLYPHPTREQIRKEMEGNICRCTGYARIADAIQLAAERINGKA</sequence>
<evidence type="ECO:0000313" key="9">
    <source>
        <dbReference type="Proteomes" id="UP000823824"/>
    </source>
</evidence>
<dbReference type="Gene3D" id="1.10.150.120">
    <property type="entry name" value="[2Fe-2S]-binding domain"/>
    <property type="match status" value="1"/>
</dbReference>
<dbReference type="FunFam" id="1.10.150.120:FF:000003">
    <property type="entry name" value="Carbon monoxide dehydrogenase, small subunit"/>
    <property type="match status" value="1"/>
</dbReference>
<evidence type="ECO:0000256" key="6">
    <source>
        <dbReference type="ARBA" id="ARBA00060707"/>
    </source>
</evidence>
<dbReference type="InterPro" id="IPR002888">
    <property type="entry name" value="2Fe-2S-bd"/>
</dbReference>
<evidence type="ECO:0000256" key="2">
    <source>
        <dbReference type="ARBA" id="ARBA00022723"/>
    </source>
</evidence>
<dbReference type="GO" id="GO:0051537">
    <property type="term" value="F:2 iron, 2 sulfur cluster binding"/>
    <property type="evidence" value="ECO:0007669"/>
    <property type="project" value="UniProtKB-KW"/>
</dbReference>
<keyword evidence="2" id="KW-0479">Metal-binding</keyword>
<dbReference type="PROSITE" id="PS00197">
    <property type="entry name" value="2FE2S_FER_1"/>
    <property type="match status" value="1"/>
</dbReference>
<evidence type="ECO:0000256" key="3">
    <source>
        <dbReference type="ARBA" id="ARBA00023002"/>
    </source>
</evidence>
<evidence type="ECO:0000259" key="7">
    <source>
        <dbReference type="PROSITE" id="PS51085"/>
    </source>
</evidence>
<dbReference type="GO" id="GO:0046872">
    <property type="term" value="F:metal ion binding"/>
    <property type="evidence" value="ECO:0007669"/>
    <property type="project" value="UniProtKB-KW"/>
</dbReference>
<protein>
    <submittedName>
        <fullName evidence="8">(2Fe-2S)-binding protein</fullName>
    </submittedName>
</protein>
<dbReference type="InterPro" id="IPR036010">
    <property type="entry name" value="2Fe-2S_ferredoxin-like_sf"/>
</dbReference>
<dbReference type="AlphaFoldDB" id="A0A9D2LHI7"/>
<dbReference type="InterPro" id="IPR001041">
    <property type="entry name" value="2Fe-2S_ferredoxin-type"/>
</dbReference>
<evidence type="ECO:0000313" key="8">
    <source>
        <dbReference type="EMBL" id="HJB12762.1"/>
    </source>
</evidence>
<feature type="domain" description="2Fe-2S ferredoxin-type" evidence="7">
    <location>
        <begin position="4"/>
        <end position="80"/>
    </location>
</feature>
<keyword evidence="3" id="KW-0560">Oxidoreductase</keyword>
<dbReference type="FunFam" id="3.10.20.30:FF:000020">
    <property type="entry name" value="Xanthine dehydrogenase iron-sulfur subunit"/>
    <property type="match status" value="1"/>
</dbReference>
<reference evidence="8" key="1">
    <citation type="journal article" date="2021" name="PeerJ">
        <title>Extensive microbial diversity within the chicken gut microbiome revealed by metagenomics and culture.</title>
        <authorList>
            <person name="Gilroy R."/>
            <person name="Ravi A."/>
            <person name="Getino M."/>
            <person name="Pursley I."/>
            <person name="Horton D.L."/>
            <person name="Alikhan N.F."/>
            <person name="Baker D."/>
            <person name="Gharbi K."/>
            <person name="Hall N."/>
            <person name="Watson M."/>
            <person name="Adriaenssens E.M."/>
            <person name="Foster-Nyarko E."/>
            <person name="Jarju S."/>
            <person name="Secka A."/>
            <person name="Antonio M."/>
            <person name="Oren A."/>
            <person name="Chaudhuri R.R."/>
            <person name="La Ragione R."/>
            <person name="Hildebrand F."/>
            <person name="Pallen M.J."/>
        </authorList>
    </citation>
    <scope>NUCLEOTIDE SEQUENCE</scope>
    <source>
        <strain evidence="8">ChiBcec18-1249</strain>
    </source>
</reference>
<dbReference type="PANTHER" id="PTHR44379">
    <property type="entry name" value="OXIDOREDUCTASE WITH IRON-SULFUR SUBUNIT"/>
    <property type="match status" value="1"/>
</dbReference>
<reference evidence="8" key="2">
    <citation type="submission" date="2021-04" db="EMBL/GenBank/DDBJ databases">
        <authorList>
            <person name="Gilroy R."/>
        </authorList>
    </citation>
    <scope>NUCLEOTIDE SEQUENCE</scope>
    <source>
        <strain evidence="8">ChiBcec18-1249</strain>
    </source>
</reference>
<dbReference type="EMBL" id="DWZJ01000027">
    <property type="protein sequence ID" value="HJB12762.1"/>
    <property type="molecule type" value="Genomic_DNA"/>
</dbReference>
<gene>
    <name evidence="8" type="ORF">H9787_03495</name>
</gene>
<evidence type="ECO:0000256" key="1">
    <source>
        <dbReference type="ARBA" id="ARBA00022714"/>
    </source>
</evidence>
<dbReference type="GO" id="GO:0016491">
    <property type="term" value="F:oxidoreductase activity"/>
    <property type="evidence" value="ECO:0007669"/>
    <property type="project" value="UniProtKB-KW"/>
</dbReference>
<keyword evidence="5" id="KW-0411">Iron-sulfur</keyword>
<dbReference type="InterPro" id="IPR051452">
    <property type="entry name" value="Diverse_Oxidoreductases"/>
</dbReference>
<dbReference type="Pfam" id="PF01799">
    <property type="entry name" value="Fer2_2"/>
    <property type="match status" value="1"/>
</dbReference>
<proteinExistence type="predicted"/>
<evidence type="ECO:0000256" key="5">
    <source>
        <dbReference type="ARBA" id="ARBA00023014"/>
    </source>
</evidence>
<dbReference type="PROSITE" id="PS51085">
    <property type="entry name" value="2FE2S_FER_2"/>
    <property type="match status" value="1"/>
</dbReference>
<comment type="caution">
    <text evidence="8">The sequence shown here is derived from an EMBL/GenBank/DDBJ whole genome shotgun (WGS) entry which is preliminary data.</text>
</comment>
<keyword evidence="1" id="KW-0001">2Fe-2S</keyword>
<name>A0A9D2LHI7_9FIRM</name>
<dbReference type="Pfam" id="PF00111">
    <property type="entry name" value="Fer2"/>
    <property type="match status" value="1"/>
</dbReference>
<accession>A0A9D2LHI7</accession>
<organism evidence="8 9">
    <name type="scientific">Candidatus Oscillibacter excrementigallinarum</name>
    <dbReference type="NCBI Taxonomy" id="2838716"/>
    <lineage>
        <taxon>Bacteria</taxon>
        <taxon>Bacillati</taxon>
        <taxon>Bacillota</taxon>
        <taxon>Clostridia</taxon>
        <taxon>Eubacteriales</taxon>
        <taxon>Oscillospiraceae</taxon>
        <taxon>Oscillibacter</taxon>
    </lineage>
</organism>
<evidence type="ECO:0000256" key="4">
    <source>
        <dbReference type="ARBA" id="ARBA00023004"/>
    </source>
</evidence>
<comment type="pathway">
    <text evidence="6">Alkaloid degradation; nicotine degradation.</text>
</comment>
<keyword evidence="4" id="KW-0408">Iron</keyword>
<dbReference type="InterPro" id="IPR012675">
    <property type="entry name" value="Beta-grasp_dom_sf"/>
</dbReference>
<dbReference type="SUPFAM" id="SSF54292">
    <property type="entry name" value="2Fe-2S ferredoxin-like"/>
    <property type="match status" value="1"/>
</dbReference>
<dbReference type="CDD" id="cd00207">
    <property type="entry name" value="fer2"/>
    <property type="match status" value="1"/>
</dbReference>
<dbReference type="InterPro" id="IPR036884">
    <property type="entry name" value="2Fe-2S-bd_dom_sf"/>
</dbReference>
<dbReference type="PANTHER" id="PTHR44379:SF5">
    <property type="entry name" value="OXIDOREDUCTASE WITH IRON-SULFUR SUBUNIT"/>
    <property type="match status" value="1"/>
</dbReference>
<dbReference type="InterPro" id="IPR006058">
    <property type="entry name" value="2Fe2S_fd_BS"/>
</dbReference>
<dbReference type="SUPFAM" id="SSF47741">
    <property type="entry name" value="CO dehydrogenase ISP C-domain like"/>
    <property type="match status" value="1"/>
</dbReference>